<feature type="signal peptide" evidence="5">
    <location>
        <begin position="1"/>
        <end position="21"/>
    </location>
</feature>
<evidence type="ECO:0000256" key="5">
    <source>
        <dbReference type="SAM" id="SignalP"/>
    </source>
</evidence>
<dbReference type="Pfam" id="PF07732">
    <property type="entry name" value="Cu-oxidase_3"/>
    <property type="match status" value="1"/>
</dbReference>
<evidence type="ECO:0000256" key="2">
    <source>
        <dbReference type="ARBA" id="ARBA00022723"/>
    </source>
</evidence>
<gene>
    <name evidence="8" type="ORF">L596_005141</name>
</gene>
<dbReference type="InterPro" id="IPR008972">
    <property type="entry name" value="Cupredoxin"/>
</dbReference>
<evidence type="ECO:0000259" key="7">
    <source>
        <dbReference type="Pfam" id="PF07732"/>
    </source>
</evidence>
<dbReference type="PANTHER" id="PTHR11709:SF394">
    <property type="entry name" value="FI03373P-RELATED"/>
    <property type="match status" value="1"/>
</dbReference>
<dbReference type="GO" id="GO:0016491">
    <property type="term" value="F:oxidoreductase activity"/>
    <property type="evidence" value="ECO:0007669"/>
    <property type="project" value="UniProtKB-KW"/>
</dbReference>
<dbReference type="AlphaFoldDB" id="A0A4U8UZM6"/>
<evidence type="ECO:0000313" key="8">
    <source>
        <dbReference type="EMBL" id="TMS38409.1"/>
    </source>
</evidence>
<dbReference type="Gene3D" id="2.60.40.420">
    <property type="entry name" value="Cupredoxins - blue copper proteins"/>
    <property type="match status" value="2"/>
</dbReference>
<keyword evidence="2" id="KW-0479">Metal-binding</keyword>
<dbReference type="InterPro" id="IPR001117">
    <property type="entry name" value="Cu-oxidase_2nd"/>
</dbReference>
<keyword evidence="5" id="KW-0732">Signal</keyword>
<evidence type="ECO:0000256" key="1">
    <source>
        <dbReference type="ARBA" id="ARBA00010609"/>
    </source>
</evidence>
<dbReference type="SUPFAM" id="SSF49503">
    <property type="entry name" value="Cupredoxins"/>
    <property type="match status" value="2"/>
</dbReference>
<dbReference type="GO" id="GO:0005507">
    <property type="term" value="F:copper ion binding"/>
    <property type="evidence" value="ECO:0007669"/>
    <property type="project" value="InterPro"/>
</dbReference>
<dbReference type="EMBL" id="CM016762">
    <property type="protein sequence ID" value="TMS38409.1"/>
    <property type="molecule type" value="Genomic_DNA"/>
</dbReference>
<evidence type="ECO:0000256" key="4">
    <source>
        <dbReference type="ARBA" id="ARBA00023008"/>
    </source>
</evidence>
<dbReference type="Pfam" id="PF00394">
    <property type="entry name" value="Cu-oxidase"/>
    <property type="match status" value="1"/>
</dbReference>
<evidence type="ECO:0000256" key="3">
    <source>
        <dbReference type="ARBA" id="ARBA00023002"/>
    </source>
</evidence>
<evidence type="ECO:0000313" key="9">
    <source>
        <dbReference type="Proteomes" id="UP000298663"/>
    </source>
</evidence>
<dbReference type="EMBL" id="AZBU02000001">
    <property type="protein sequence ID" value="TMS38409.1"/>
    <property type="molecule type" value="Genomic_DNA"/>
</dbReference>
<dbReference type="CDD" id="cd04205">
    <property type="entry name" value="CuRO_2_LCC_like"/>
    <property type="match status" value="1"/>
</dbReference>
<comment type="similarity">
    <text evidence="1">Belongs to the multicopper oxidase family.</text>
</comment>
<dbReference type="Proteomes" id="UP000298663">
    <property type="component" value="Chromosome X"/>
</dbReference>
<evidence type="ECO:0008006" key="10">
    <source>
        <dbReference type="Google" id="ProtNLM"/>
    </source>
</evidence>
<accession>A0A4U8UZM6</accession>
<dbReference type="GO" id="GO:0005886">
    <property type="term" value="C:plasma membrane"/>
    <property type="evidence" value="ECO:0007669"/>
    <property type="project" value="TreeGrafter"/>
</dbReference>
<dbReference type="PANTHER" id="PTHR11709">
    <property type="entry name" value="MULTI-COPPER OXIDASE"/>
    <property type="match status" value="1"/>
</dbReference>
<dbReference type="STRING" id="34508.A0A4U8UZM6"/>
<feature type="domain" description="Plastocyanin-like" evidence="6">
    <location>
        <begin position="255"/>
        <end position="399"/>
    </location>
</feature>
<dbReference type="InterPro" id="IPR045087">
    <property type="entry name" value="Cu-oxidase_fam"/>
</dbReference>
<proteinExistence type="inferred from homology"/>
<reference evidence="8 9" key="1">
    <citation type="journal article" date="2015" name="Genome Biol.">
        <title>Comparative genomics of Steinernema reveals deeply conserved gene regulatory networks.</title>
        <authorList>
            <person name="Dillman A.R."/>
            <person name="Macchietto M."/>
            <person name="Porter C.F."/>
            <person name="Rogers A."/>
            <person name="Williams B."/>
            <person name="Antoshechkin I."/>
            <person name="Lee M.M."/>
            <person name="Goodwin Z."/>
            <person name="Lu X."/>
            <person name="Lewis E.E."/>
            <person name="Goodrich-Blair H."/>
            <person name="Stock S.P."/>
            <person name="Adams B.J."/>
            <person name="Sternberg P.W."/>
            <person name="Mortazavi A."/>
        </authorList>
    </citation>
    <scope>NUCLEOTIDE SEQUENCE [LARGE SCALE GENOMIC DNA]</scope>
    <source>
        <strain evidence="8 9">ALL</strain>
    </source>
</reference>
<dbReference type="OrthoDB" id="2121828at2759"/>
<feature type="domain" description="Plastocyanin-like" evidence="7">
    <location>
        <begin position="110"/>
        <end position="217"/>
    </location>
</feature>
<comment type="caution">
    <text evidence="8">The sequence shown here is derived from an EMBL/GenBank/DDBJ whole genome shotgun (WGS) entry which is preliminary data.</text>
</comment>
<keyword evidence="3" id="KW-0560">Oxidoreductase</keyword>
<dbReference type="GO" id="GO:0006826">
    <property type="term" value="P:iron ion transport"/>
    <property type="evidence" value="ECO:0007669"/>
    <property type="project" value="TreeGrafter"/>
</dbReference>
<dbReference type="InterPro" id="IPR011707">
    <property type="entry name" value="Cu-oxidase-like_N"/>
</dbReference>
<protein>
    <recommendedName>
        <fullName evidence="10">Plastocyanin-like domain-containing protein</fullName>
    </recommendedName>
</protein>
<keyword evidence="9" id="KW-1185">Reference proteome</keyword>
<keyword evidence="4" id="KW-0186">Copper</keyword>
<sequence>MSRLRVLQLLSLLLFLESGFCWKKYADPIRLADANKYGIYEFNLELKHKLTMSHEKKFHHLDVLDYRPREKSFYKRSSNQLHPCDESSIFVRDALNSHANTNDLDDVLIMHGQHQRVVTINGVSPGKTLVVPHNAEVIMRVKNRLLLEGVTLHLHGVDKKFAWFTDGVAFVQQCPISVNSNFAYRFLADTPGTHWYHGHLMSDRGDGLLGGFIIIKDNETYPNPFITNGPRFHFGKIRQYYALLQDWPVPTSAESWYNHVGETMKWLYGFDNNNGTCWTPTRIADGSNLGGAVPINAILVNDKGWHSQDDIRSIPSSLPLETFRIKKEEEIIIRIVNGGVAQELMVTTEEHEMYIIAADGVEIKPQKVDSLIVFSGERYDVMIKGMKNPNRKVYPILIETIDTVRWDWGVNKPTVTLAKLEYEDVTHDETDQGADYNHSNCKADKQCVVANCPFEDFPKGSVFSCCGVHAVDLESAEEVDKEVTAQKIFTDNEYEEHFINMHFDSHVDGFMFKLPRGVPYFYDNGTNMAEVADTCDYSKCTAATTQAAPASGI</sequence>
<organism evidence="8 9">
    <name type="scientific">Steinernema carpocapsae</name>
    <name type="common">Entomopathogenic nematode</name>
    <dbReference type="NCBI Taxonomy" id="34508"/>
    <lineage>
        <taxon>Eukaryota</taxon>
        <taxon>Metazoa</taxon>
        <taxon>Ecdysozoa</taxon>
        <taxon>Nematoda</taxon>
        <taxon>Chromadorea</taxon>
        <taxon>Rhabditida</taxon>
        <taxon>Tylenchina</taxon>
        <taxon>Panagrolaimomorpha</taxon>
        <taxon>Strongyloidoidea</taxon>
        <taxon>Steinernematidae</taxon>
        <taxon>Steinernema</taxon>
    </lineage>
</organism>
<name>A0A4U8UZM6_STECR</name>
<feature type="chain" id="PRO_5020514347" description="Plastocyanin-like domain-containing protein" evidence="5">
    <location>
        <begin position="22"/>
        <end position="553"/>
    </location>
</feature>
<reference evidence="8 9" key="2">
    <citation type="journal article" date="2019" name="G3 (Bethesda)">
        <title>Hybrid Assembly of the Genome of the Entomopathogenic Nematode Steinernema carpocapsae Identifies the X-Chromosome.</title>
        <authorList>
            <person name="Serra L."/>
            <person name="Macchietto M."/>
            <person name="Macias-Munoz A."/>
            <person name="McGill C.J."/>
            <person name="Rodriguez I.M."/>
            <person name="Rodriguez B."/>
            <person name="Murad R."/>
            <person name="Mortazavi A."/>
        </authorList>
    </citation>
    <scope>NUCLEOTIDE SEQUENCE [LARGE SCALE GENOMIC DNA]</scope>
    <source>
        <strain evidence="8 9">ALL</strain>
    </source>
</reference>
<evidence type="ECO:0000259" key="6">
    <source>
        <dbReference type="Pfam" id="PF00394"/>
    </source>
</evidence>